<evidence type="ECO:0000313" key="2">
    <source>
        <dbReference type="EMBL" id="SKB05789.1"/>
    </source>
</evidence>
<dbReference type="Pfam" id="PF01370">
    <property type="entry name" value="Epimerase"/>
    <property type="match status" value="1"/>
</dbReference>
<name>A0A1T4YVI6_9ACTN</name>
<dbReference type="PANTHER" id="PTHR43245">
    <property type="entry name" value="BIFUNCTIONAL POLYMYXIN RESISTANCE PROTEIN ARNA"/>
    <property type="match status" value="1"/>
</dbReference>
<evidence type="ECO:0000259" key="1">
    <source>
        <dbReference type="Pfam" id="PF01370"/>
    </source>
</evidence>
<gene>
    <name evidence="2" type="ORF">SAMN06295964_1090</name>
</gene>
<dbReference type="SUPFAM" id="SSF51735">
    <property type="entry name" value="NAD(P)-binding Rossmann-fold domains"/>
    <property type="match status" value="1"/>
</dbReference>
<dbReference type="PANTHER" id="PTHR43245:SF52">
    <property type="entry name" value="NAD-DEPENDENT EPIMERASE_DEHYDRATASE"/>
    <property type="match status" value="1"/>
</dbReference>
<dbReference type="RefSeq" id="WP_078699208.1">
    <property type="nucleotide sequence ID" value="NZ_LT796768.1"/>
</dbReference>
<dbReference type="EMBL" id="LT796768">
    <property type="protein sequence ID" value="SKB05789.1"/>
    <property type="molecule type" value="Genomic_DNA"/>
</dbReference>
<feature type="domain" description="NAD-dependent epimerase/dehydratase" evidence="1">
    <location>
        <begin position="5"/>
        <end position="229"/>
    </location>
</feature>
<dbReference type="Gene3D" id="3.40.50.720">
    <property type="entry name" value="NAD(P)-binding Rossmann-like Domain"/>
    <property type="match status" value="1"/>
</dbReference>
<reference evidence="3" key="1">
    <citation type="submission" date="2017-02" db="EMBL/GenBank/DDBJ databases">
        <authorList>
            <person name="Varghese N."/>
            <person name="Submissions S."/>
        </authorList>
    </citation>
    <scope>NUCLEOTIDE SEQUENCE [LARGE SCALE GENOMIC DNA]</scope>
    <source>
        <strain evidence="3">9H-4</strain>
    </source>
</reference>
<dbReference type="STRING" id="1736691.SAMN06295964_1090"/>
<sequence>MTGVVLVTGAATPGVALAARRIAEAGDARVVAVDTTLPTDDLGSVKFVRADIRTPVISKVLAVEDVDTVVHMDLAPMRSRGGGSATKEINVIGTMQVLAACQRSDTVQRVVLASSAAVYGASPRDPAVFTESATARGGTKSGFAKDIVEVEGYTRGFARRRPDVTVTTLRMAQWLSPHFPTVLGMYFSNPVLPVPMGFDARLQLLHPQDALEVVAMAALSDRPGTFNVAGDGILMLTQAARIMGKPTIPLPPLGFGSVLRRMVHYMGSDVSPGVHRLLTYGRVLDTTALHEIFGYSPRHTTRETFEWYAETARPGLLHSWGITG</sequence>
<dbReference type="InterPro" id="IPR050177">
    <property type="entry name" value="Lipid_A_modif_metabolic_enz"/>
</dbReference>
<dbReference type="Proteomes" id="UP000191040">
    <property type="component" value="Chromosome I"/>
</dbReference>
<dbReference type="InterPro" id="IPR036291">
    <property type="entry name" value="NAD(P)-bd_dom_sf"/>
</dbReference>
<keyword evidence="3" id="KW-1185">Reference proteome</keyword>
<dbReference type="AlphaFoldDB" id="A0A1T4YVI6"/>
<protein>
    <submittedName>
        <fullName evidence="2">UDP-glucose 4-epimerase</fullName>
    </submittedName>
</protein>
<dbReference type="OrthoDB" id="3205647at2"/>
<proteinExistence type="predicted"/>
<dbReference type="InterPro" id="IPR001509">
    <property type="entry name" value="Epimerase_deHydtase"/>
</dbReference>
<accession>A0A1T4YVI6</accession>
<organism evidence="2 3">
    <name type="scientific">Aeromicrobium choanae</name>
    <dbReference type="NCBI Taxonomy" id="1736691"/>
    <lineage>
        <taxon>Bacteria</taxon>
        <taxon>Bacillati</taxon>
        <taxon>Actinomycetota</taxon>
        <taxon>Actinomycetes</taxon>
        <taxon>Propionibacteriales</taxon>
        <taxon>Nocardioidaceae</taxon>
        <taxon>Aeromicrobium</taxon>
    </lineage>
</organism>
<evidence type="ECO:0000313" key="3">
    <source>
        <dbReference type="Proteomes" id="UP000191040"/>
    </source>
</evidence>